<accession>A0A4X2KUL8</accession>
<dbReference type="Ensembl" id="ENSVURT00010017503.1">
    <property type="protein sequence ID" value="ENSVURP00010015393.1"/>
    <property type="gene ID" value="ENSVURG00010011786.1"/>
</dbReference>
<dbReference type="InterPro" id="IPR028280">
    <property type="entry name" value="Njmu-R1"/>
</dbReference>
<protein>
    <submittedName>
        <fullName evidence="2">Chromosome 17 open reading frame 75</fullName>
    </submittedName>
</protein>
<dbReference type="GO" id="GO:0099041">
    <property type="term" value="P:vesicle tethering to Golgi"/>
    <property type="evidence" value="ECO:0007669"/>
    <property type="project" value="InterPro"/>
</dbReference>
<evidence type="ECO:0000313" key="3">
    <source>
        <dbReference type="Proteomes" id="UP000314987"/>
    </source>
</evidence>
<dbReference type="PANTHER" id="PTHR14416:SF2">
    <property type="entry name" value="PROTEIN NJMU-R1"/>
    <property type="match status" value="1"/>
</dbReference>
<dbReference type="AlphaFoldDB" id="A0A4X2KUL8"/>
<keyword evidence="3" id="KW-1185">Reference proteome</keyword>
<dbReference type="Pfam" id="PF15053">
    <property type="entry name" value="Njmu-R1"/>
    <property type="match status" value="1"/>
</dbReference>
<feature type="compositionally biased region" description="Basic and acidic residues" evidence="1">
    <location>
        <begin position="44"/>
        <end position="61"/>
    </location>
</feature>
<name>A0A4X2KUL8_VOMUR</name>
<reference evidence="2" key="3">
    <citation type="submission" date="2025-09" db="UniProtKB">
        <authorList>
            <consortium name="Ensembl"/>
        </authorList>
    </citation>
    <scope>IDENTIFICATION</scope>
</reference>
<organism evidence="2 3">
    <name type="scientific">Vombatus ursinus</name>
    <name type="common">Common wombat</name>
    <dbReference type="NCBI Taxonomy" id="29139"/>
    <lineage>
        <taxon>Eukaryota</taxon>
        <taxon>Metazoa</taxon>
        <taxon>Chordata</taxon>
        <taxon>Craniata</taxon>
        <taxon>Vertebrata</taxon>
        <taxon>Euteleostomi</taxon>
        <taxon>Mammalia</taxon>
        <taxon>Metatheria</taxon>
        <taxon>Diprotodontia</taxon>
        <taxon>Vombatidae</taxon>
        <taxon>Vombatus</taxon>
    </lineage>
</organism>
<gene>
    <name evidence="2" type="primary">C17orf75</name>
</gene>
<reference evidence="2" key="2">
    <citation type="submission" date="2025-08" db="UniProtKB">
        <authorList>
            <consortium name="Ensembl"/>
        </authorList>
    </citation>
    <scope>IDENTIFICATION</scope>
</reference>
<dbReference type="GeneTree" id="ENSGT00390000005481"/>
<sequence>SPGRRRDASSGKAALESTLLLTPRPPRSPSTKWKKSGPSFASRVPRDIRVHGTKCVVERARRSCALGPYGSRGSGRAEHSAQGAPPPSPARRRGPQARLNSAPFGSARLGPARPRRADMLPSLQESLDGDDKELESSEEGGGSGGGSVEDRRPERPPSSHFCLYAYHGSRSPTQRGDSDDGNPSSLTLETPPGADFRFFREPTPLRLSSLVFRERHFPAT</sequence>
<proteinExistence type="predicted"/>
<feature type="compositionally biased region" description="Basic and acidic residues" evidence="1">
    <location>
        <begin position="148"/>
        <end position="157"/>
    </location>
</feature>
<evidence type="ECO:0000313" key="2">
    <source>
        <dbReference type="Ensembl" id="ENSVURP00010015393.1"/>
    </source>
</evidence>
<evidence type="ECO:0000256" key="1">
    <source>
        <dbReference type="SAM" id="MobiDB-lite"/>
    </source>
</evidence>
<reference evidence="3" key="1">
    <citation type="submission" date="2018-12" db="EMBL/GenBank/DDBJ databases">
        <authorList>
            <person name="Yazar S."/>
        </authorList>
    </citation>
    <scope>NUCLEOTIDE SEQUENCE [LARGE SCALE GENOMIC DNA]</scope>
</reference>
<dbReference type="PANTHER" id="PTHR14416">
    <property type="entry name" value="PROTEIN NJMU-R1"/>
    <property type="match status" value="1"/>
</dbReference>
<dbReference type="GO" id="GO:0005802">
    <property type="term" value="C:trans-Golgi network"/>
    <property type="evidence" value="ECO:0007669"/>
    <property type="project" value="InterPro"/>
</dbReference>
<feature type="compositionally biased region" description="Acidic residues" evidence="1">
    <location>
        <begin position="127"/>
        <end position="138"/>
    </location>
</feature>
<feature type="region of interest" description="Disordered" evidence="1">
    <location>
        <begin position="1"/>
        <end position="200"/>
    </location>
</feature>
<feature type="compositionally biased region" description="Polar residues" evidence="1">
    <location>
        <begin position="170"/>
        <end position="188"/>
    </location>
</feature>
<dbReference type="Proteomes" id="UP000314987">
    <property type="component" value="Unassembled WGS sequence"/>
</dbReference>